<dbReference type="GO" id="GO:0005829">
    <property type="term" value="C:cytosol"/>
    <property type="evidence" value="ECO:0007669"/>
    <property type="project" value="TreeGrafter"/>
</dbReference>
<feature type="domain" description="Mur ligase central" evidence="13">
    <location>
        <begin position="24"/>
        <end position="177"/>
    </location>
</feature>
<evidence type="ECO:0000256" key="6">
    <source>
        <dbReference type="ARBA" id="ARBA00022723"/>
    </source>
</evidence>
<evidence type="ECO:0000313" key="14">
    <source>
        <dbReference type="EMBL" id="KGB37213.1"/>
    </source>
</evidence>
<evidence type="ECO:0000256" key="7">
    <source>
        <dbReference type="ARBA" id="ARBA00022741"/>
    </source>
</evidence>
<dbReference type="GO" id="GO:0004326">
    <property type="term" value="F:tetrahydrofolylpolyglutamate synthase activity"/>
    <property type="evidence" value="ECO:0007669"/>
    <property type="project" value="UniProtKB-EC"/>
</dbReference>
<dbReference type="AlphaFoldDB" id="A0A095C5L6"/>
<keyword evidence="9" id="KW-0460">Magnesium</keyword>
<proteinExistence type="inferred from homology"/>
<sequence>MFKNLLKLFVQQDQQLRDLHVIHVTGSKGKGSVCSMIENVLQKSGFRTGFLSSPHLINVEERIRINGRPISRDHFASLFWDVHGTLLEFTKTSINIPMPSFLHYIFVMACKTFVDEKVDVGIFEVGIGGRYDHTNIFKDPYVTVVTSLALEHTNILGNTIAEIAWAKAGIFKTGSIALVSHGQSDEAMHKFVEEAELVKCPLYVAPTLDSLLTTENMTEPFKDIFDNMNTIPNSQLLNLALSLTTINYWFAKLHGTTNNDNVINIGLQPTSEWKPSSTVLFNALSARWPGRWQIVIRKNITYYLDGAHTVESLQSAIKWFQNESFASNNNRRPIRIIIFTVIGPRDPEPFLKCLQSSSFAFDLVVFANPHDGQFEILPSKESHDELCFNIWRQLESESNTGSNSTSHSIASKHVKSFSAFIKWMQNLQRFSLQALKYFPCEYSNYDEADNTTCCDVFVTGSLYMVGRILKARHTLKHYFLPRIPFQKSKTTYVFYKYAAATHPNLPDEESKQSDRASSGILIKDNGMKCSFHSPSKWKRVRYWTQTER</sequence>
<accession>A0A095C5L6</accession>
<evidence type="ECO:0000256" key="11">
    <source>
        <dbReference type="ARBA" id="ARBA00030876"/>
    </source>
</evidence>
<gene>
    <name evidence="14" type="ORF">MS3_05539</name>
</gene>
<dbReference type="PANTHER" id="PTHR11136:SF5">
    <property type="entry name" value="FOLYLPOLYGLUTAMATE SYNTHASE, MITOCHONDRIAL"/>
    <property type="match status" value="1"/>
</dbReference>
<protein>
    <recommendedName>
        <fullName evidence="3">tetrahydrofolate synthase</fullName>
        <ecNumber evidence="3">6.3.2.17</ecNumber>
    </recommendedName>
    <alternativeName>
        <fullName evidence="11">Folylpoly-gamma-glutamate synthetase</fullName>
    </alternativeName>
    <alternativeName>
        <fullName evidence="10">Tetrahydrofolylpolyglutamate synthase</fullName>
    </alternativeName>
</protein>
<name>A0A095C5L6_SCHHA</name>
<dbReference type="GO" id="GO:0005739">
    <property type="term" value="C:mitochondrion"/>
    <property type="evidence" value="ECO:0007669"/>
    <property type="project" value="TreeGrafter"/>
</dbReference>
<evidence type="ECO:0000256" key="2">
    <source>
        <dbReference type="ARBA" id="ARBA00008276"/>
    </source>
</evidence>
<dbReference type="Pfam" id="PF08245">
    <property type="entry name" value="Mur_ligase_M"/>
    <property type="match status" value="1"/>
</dbReference>
<evidence type="ECO:0000256" key="3">
    <source>
        <dbReference type="ARBA" id="ARBA00013025"/>
    </source>
</evidence>
<comment type="catalytic activity">
    <reaction evidence="12">
        <text>(6S)-5,6,7,8-tetrahydrofolyl-(gamma-L-Glu)(n) + L-glutamate + ATP = (6S)-5,6,7,8-tetrahydrofolyl-(gamma-L-Glu)(n+1) + ADP + phosphate + H(+)</text>
        <dbReference type="Rhea" id="RHEA:10580"/>
        <dbReference type="Rhea" id="RHEA-COMP:14738"/>
        <dbReference type="Rhea" id="RHEA-COMP:14740"/>
        <dbReference type="ChEBI" id="CHEBI:15378"/>
        <dbReference type="ChEBI" id="CHEBI:29985"/>
        <dbReference type="ChEBI" id="CHEBI:30616"/>
        <dbReference type="ChEBI" id="CHEBI:43474"/>
        <dbReference type="ChEBI" id="CHEBI:141005"/>
        <dbReference type="ChEBI" id="CHEBI:456216"/>
        <dbReference type="EC" id="6.3.2.17"/>
    </reaction>
</comment>
<evidence type="ECO:0000256" key="10">
    <source>
        <dbReference type="ARBA" id="ARBA00030592"/>
    </source>
</evidence>
<dbReference type="PANTHER" id="PTHR11136">
    <property type="entry name" value="FOLYLPOLYGLUTAMATE SYNTHASE-RELATED"/>
    <property type="match status" value="1"/>
</dbReference>
<dbReference type="EC" id="6.3.2.17" evidence="3"/>
<keyword evidence="8" id="KW-0067">ATP-binding</keyword>
<dbReference type="STRING" id="6185.A0A095C5L6"/>
<dbReference type="InterPro" id="IPR036615">
    <property type="entry name" value="Mur_ligase_C_dom_sf"/>
</dbReference>
<evidence type="ECO:0000256" key="9">
    <source>
        <dbReference type="ARBA" id="ARBA00022842"/>
    </source>
</evidence>
<keyword evidence="4" id="KW-0554">One-carbon metabolism</keyword>
<organism evidence="14">
    <name type="scientific">Schistosoma haematobium</name>
    <name type="common">Blood fluke</name>
    <dbReference type="NCBI Taxonomy" id="6185"/>
    <lineage>
        <taxon>Eukaryota</taxon>
        <taxon>Metazoa</taxon>
        <taxon>Spiralia</taxon>
        <taxon>Lophotrochozoa</taxon>
        <taxon>Platyhelminthes</taxon>
        <taxon>Trematoda</taxon>
        <taxon>Digenea</taxon>
        <taxon>Strigeidida</taxon>
        <taxon>Schistosomatoidea</taxon>
        <taxon>Schistosomatidae</taxon>
        <taxon>Schistosoma</taxon>
    </lineage>
</organism>
<comment type="pathway">
    <text evidence="1">Cofactor biosynthesis; tetrahydrofolylpolyglutamate biosynthesis.</text>
</comment>
<dbReference type="Gene3D" id="3.90.190.20">
    <property type="entry name" value="Mur ligase, C-terminal domain"/>
    <property type="match status" value="1"/>
</dbReference>
<dbReference type="Gene3D" id="3.40.1190.10">
    <property type="entry name" value="Mur-like, catalytic domain"/>
    <property type="match status" value="1"/>
</dbReference>
<dbReference type="GO" id="GO:0046872">
    <property type="term" value="F:metal ion binding"/>
    <property type="evidence" value="ECO:0007669"/>
    <property type="project" value="UniProtKB-KW"/>
</dbReference>
<dbReference type="InterPro" id="IPR036565">
    <property type="entry name" value="Mur-like_cat_sf"/>
</dbReference>
<evidence type="ECO:0000259" key="13">
    <source>
        <dbReference type="Pfam" id="PF08245"/>
    </source>
</evidence>
<dbReference type="SUPFAM" id="SSF53623">
    <property type="entry name" value="MurD-like peptide ligases, catalytic domain"/>
    <property type="match status" value="1"/>
</dbReference>
<dbReference type="EMBL" id="KL250856">
    <property type="protein sequence ID" value="KGB37213.1"/>
    <property type="molecule type" value="Genomic_DNA"/>
</dbReference>
<comment type="similarity">
    <text evidence="2">Belongs to the folylpolyglutamate synthase family.</text>
</comment>
<reference evidence="14" key="1">
    <citation type="journal article" date="2012" name="Nat. Genet.">
        <title>Whole-genome sequence of Schistosoma haematobium.</title>
        <authorList>
            <person name="Young N.D."/>
            <person name="Jex A.R."/>
            <person name="Li B."/>
            <person name="Liu S."/>
            <person name="Yang L."/>
            <person name="Xiong Z."/>
            <person name="Li Y."/>
            <person name="Cantacessi C."/>
            <person name="Hall R.S."/>
            <person name="Xu X."/>
            <person name="Chen F."/>
            <person name="Wu X."/>
            <person name="Zerlotini A."/>
            <person name="Oliveira G."/>
            <person name="Hofmann A."/>
            <person name="Zhang G."/>
            <person name="Fang X."/>
            <person name="Kang Y."/>
            <person name="Campbell B.E."/>
            <person name="Loukas A."/>
            <person name="Ranganathan S."/>
            <person name="Rollinson D."/>
            <person name="Rinaldi G."/>
            <person name="Brindley P.J."/>
            <person name="Yang H."/>
            <person name="Wang J."/>
            <person name="Wang J."/>
            <person name="Gasser R.B."/>
        </authorList>
    </citation>
    <scope>NUCLEOTIDE SEQUENCE [LARGE SCALE GENOMIC DNA]</scope>
</reference>
<dbReference type="InterPro" id="IPR001645">
    <property type="entry name" value="Folylpolyglutamate_synth"/>
</dbReference>
<evidence type="ECO:0000256" key="1">
    <source>
        <dbReference type="ARBA" id="ARBA00005150"/>
    </source>
</evidence>
<keyword evidence="5" id="KW-0436">Ligase</keyword>
<dbReference type="GO" id="GO:0005524">
    <property type="term" value="F:ATP binding"/>
    <property type="evidence" value="ECO:0007669"/>
    <property type="project" value="UniProtKB-KW"/>
</dbReference>
<dbReference type="NCBIfam" id="TIGR01499">
    <property type="entry name" value="folC"/>
    <property type="match status" value="1"/>
</dbReference>
<keyword evidence="7" id="KW-0547">Nucleotide-binding</keyword>
<evidence type="ECO:0000256" key="5">
    <source>
        <dbReference type="ARBA" id="ARBA00022598"/>
    </source>
</evidence>
<evidence type="ECO:0000256" key="8">
    <source>
        <dbReference type="ARBA" id="ARBA00022840"/>
    </source>
</evidence>
<evidence type="ECO:0000256" key="12">
    <source>
        <dbReference type="ARBA" id="ARBA00047493"/>
    </source>
</evidence>
<evidence type="ECO:0000256" key="4">
    <source>
        <dbReference type="ARBA" id="ARBA00022563"/>
    </source>
</evidence>
<dbReference type="SUPFAM" id="SSF53244">
    <property type="entry name" value="MurD-like peptide ligases, peptide-binding domain"/>
    <property type="match status" value="1"/>
</dbReference>
<keyword evidence="6" id="KW-0479">Metal-binding</keyword>
<dbReference type="GO" id="GO:0006730">
    <property type="term" value="P:one-carbon metabolic process"/>
    <property type="evidence" value="ECO:0007669"/>
    <property type="project" value="UniProtKB-KW"/>
</dbReference>
<dbReference type="InterPro" id="IPR013221">
    <property type="entry name" value="Mur_ligase_cen"/>
</dbReference>